<feature type="compositionally biased region" description="Low complexity" evidence="1">
    <location>
        <begin position="122"/>
        <end position="165"/>
    </location>
</feature>
<accession>A0A540W6Q5</accession>
<dbReference type="InterPro" id="IPR011055">
    <property type="entry name" value="Dup_hybrid_motif"/>
</dbReference>
<dbReference type="PANTHER" id="PTHR21666:SF270">
    <property type="entry name" value="MUREIN HYDROLASE ACTIVATOR ENVC"/>
    <property type="match status" value="1"/>
</dbReference>
<evidence type="ECO:0000259" key="2">
    <source>
        <dbReference type="Pfam" id="PF01551"/>
    </source>
</evidence>
<protein>
    <submittedName>
        <fullName evidence="3">M23 family metallopeptidase</fullName>
    </submittedName>
</protein>
<gene>
    <name evidence="3" type="ORF">E6W39_19555</name>
</gene>
<evidence type="ECO:0000313" key="3">
    <source>
        <dbReference type="EMBL" id="TQF04024.1"/>
    </source>
</evidence>
<evidence type="ECO:0000313" key="4">
    <source>
        <dbReference type="Proteomes" id="UP000319103"/>
    </source>
</evidence>
<comment type="caution">
    <text evidence="3">The sequence shown here is derived from an EMBL/GenBank/DDBJ whole genome shotgun (WGS) entry which is preliminary data.</text>
</comment>
<organism evidence="3 4">
    <name type="scientific">Kitasatospora acidiphila</name>
    <dbReference type="NCBI Taxonomy" id="2567942"/>
    <lineage>
        <taxon>Bacteria</taxon>
        <taxon>Bacillati</taxon>
        <taxon>Actinomycetota</taxon>
        <taxon>Actinomycetes</taxon>
        <taxon>Kitasatosporales</taxon>
        <taxon>Streptomycetaceae</taxon>
        <taxon>Kitasatospora</taxon>
    </lineage>
</organism>
<name>A0A540W6Q5_9ACTN</name>
<dbReference type="PANTHER" id="PTHR21666">
    <property type="entry name" value="PEPTIDASE-RELATED"/>
    <property type="match status" value="1"/>
</dbReference>
<dbReference type="Gene3D" id="2.70.70.10">
    <property type="entry name" value="Glucose Permease (Domain IIA)"/>
    <property type="match status" value="1"/>
</dbReference>
<dbReference type="RefSeq" id="WP_141634618.1">
    <property type="nucleotide sequence ID" value="NZ_VIGB01000003.1"/>
</dbReference>
<dbReference type="Proteomes" id="UP000319103">
    <property type="component" value="Unassembled WGS sequence"/>
</dbReference>
<dbReference type="CDD" id="cd12797">
    <property type="entry name" value="M23_peptidase"/>
    <property type="match status" value="1"/>
</dbReference>
<reference evidence="3 4" key="1">
    <citation type="submission" date="2019-06" db="EMBL/GenBank/DDBJ databases">
        <title>Description of Kitasatospora acidophila sp. nov. isolated from pine grove soil, and reclassification of Streptomyces novaecaesareae to Kitasatospora novaeceasareae comb. nov.</title>
        <authorList>
            <person name="Kim M.J."/>
        </authorList>
    </citation>
    <scope>NUCLEOTIDE SEQUENCE [LARGE SCALE GENOMIC DNA]</scope>
    <source>
        <strain evidence="3 4">MMS16-CNU292</strain>
    </source>
</reference>
<dbReference type="OrthoDB" id="5244067at2"/>
<dbReference type="SUPFAM" id="SSF51261">
    <property type="entry name" value="Duplicated hybrid motif"/>
    <property type="match status" value="1"/>
</dbReference>
<proteinExistence type="predicted"/>
<dbReference type="AlphaFoldDB" id="A0A540W6Q5"/>
<dbReference type="EMBL" id="VIGB01000003">
    <property type="protein sequence ID" value="TQF04024.1"/>
    <property type="molecule type" value="Genomic_DNA"/>
</dbReference>
<dbReference type="GO" id="GO:0004222">
    <property type="term" value="F:metalloendopeptidase activity"/>
    <property type="evidence" value="ECO:0007669"/>
    <property type="project" value="TreeGrafter"/>
</dbReference>
<feature type="compositionally biased region" description="Polar residues" evidence="1">
    <location>
        <begin position="1"/>
        <end position="12"/>
    </location>
</feature>
<dbReference type="InterPro" id="IPR016047">
    <property type="entry name" value="M23ase_b-sheet_dom"/>
</dbReference>
<feature type="compositionally biased region" description="Basic and acidic residues" evidence="1">
    <location>
        <begin position="15"/>
        <end position="25"/>
    </location>
</feature>
<dbReference type="Pfam" id="PF01551">
    <property type="entry name" value="Peptidase_M23"/>
    <property type="match status" value="1"/>
</dbReference>
<keyword evidence="4" id="KW-1185">Reference proteome</keyword>
<feature type="region of interest" description="Disordered" evidence="1">
    <location>
        <begin position="88"/>
        <end position="165"/>
    </location>
</feature>
<feature type="domain" description="M23ase beta-sheet core" evidence="2">
    <location>
        <begin position="192"/>
        <end position="285"/>
    </location>
</feature>
<feature type="region of interest" description="Disordered" evidence="1">
    <location>
        <begin position="1"/>
        <end position="38"/>
    </location>
</feature>
<sequence>MALTHTPHSNSGLLDHPDAPDDSARHRLPKQTRTSAPVLGVTAMAAALGATGFTATAAAAAAPASAAPAVSAPDQADPGLALAARIQQQADGAPGAEDGEDADQLTAGQGAAHQESARQEAARLAAAQEAAAKRAAQQAAATEQAARTEQPAAPAEAAEAVAVAPAEQPAAVSPLPGHTVDAPAATPWEQLRTGVEISAPAHTPVRAITAGAVSSAGWSGRYGYRVIQTLPDGTELWYCQLASISATGGELAQGAVLGQVGATGSRATGPRLHLEVRPGGGAPVDALAWLQAHGVTA</sequence>
<dbReference type="InterPro" id="IPR050570">
    <property type="entry name" value="Cell_wall_metabolism_enzyme"/>
</dbReference>
<evidence type="ECO:0000256" key="1">
    <source>
        <dbReference type="SAM" id="MobiDB-lite"/>
    </source>
</evidence>